<dbReference type="InterPro" id="IPR043129">
    <property type="entry name" value="ATPase_NBD"/>
</dbReference>
<dbReference type="SUPFAM" id="SSF46785">
    <property type="entry name" value="Winged helix' DNA-binding domain"/>
    <property type="match status" value="1"/>
</dbReference>
<dbReference type="RefSeq" id="WP_044578968.1">
    <property type="nucleotide sequence ID" value="NZ_BAABDR010000073.1"/>
</dbReference>
<keyword evidence="4" id="KW-1185">Reference proteome</keyword>
<dbReference type="Pfam" id="PF00480">
    <property type="entry name" value="ROK"/>
    <property type="match status" value="1"/>
</dbReference>
<comment type="similarity">
    <text evidence="1">Belongs to the ROK (NagC/XylR) family.</text>
</comment>
<protein>
    <submittedName>
        <fullName evidence="3">NBD/HSP70 family sugar kinase/transposase</fullName>
    </submittedName>
    <submittedName>
        <fullName evidence="2">ROK family protein</fullName>
    </submittedName>
</protein>
<keyword evidence="3" id="KW-0418">Kinase</keyword>
<proteinExistence type="inferred from homology"/>
<dbReference type="SUPFAM" id="SSF53067">
    <property type="entry name" value="Actin-like ATPase domain"/>
    <property type="match status" value="1"/>
</dbReference>
<evidence type="ECO:0000313" key="3">
    <source>
        <dbReference type="EMBL" id="MBP2059839.1"/>
    </source>
</evidence>
<reference evidence="3 4" key="2">
    <citation type="submission" date="2021-03" db="EMBL/GenBank/DDBJ databases">
        <title>Genomic Encyclopedia of Type Strains, Phase IV (KMG-IV): sequencing the most valuable type-strain genomes for metagenomic binning, comparative biology and taxonomic classification.</title>
        <authorList>
            <person name="Goeker M."/>
        </authorList>
    </citation>
    <scope>NUCLEOTIDE SEQUENCE [LARGE SCALE GENOMIC DNA]</scope>
    <source>
        <strain evidence="3 4">DSM 41954</strain>
    </source>
</reference>
<dbReference type="PANTHER" id="PTHR18964:SF149">
    <property type="entry name" value="BIFUNCTIONAL UDP-N-ACETYLGLUCOSAMINE 2-EPIMERASE_N-ACETYLMANNOSAMINE KINASE"/>
    <property type="match status" value="1"/>
</dbReference>
<name>A0A061A7S3_9ACTN</name>
<dbReference type="InterPro" id="IPR036388">
    <property type="entry name" value="WH-like_DNA-bd_sf"/>
</dbReference>
<evidence type="ECO:0000256" key="1">
    <source>
        <dbReference type="ARBA" id="ARBA00006479"/>
    </source>
</evidence>
<organism evidence="2">
    <name type="scientific">Streptomyces iranensis</name>
    <dbReference type="NCBI Taxonomy" id="576784"/>
    <lineage>
        <taxon>Bacteria</taxon>
        <taxon>Bacillati</taxon>
        <taxon>Actinomycetota</taxon>
        <taxon>Actinomycetes</taxon>
        <taxon>Kitasatosporales</taxon>
        <taxon>Streptomycetaceae</taxon>
        <taxon>Streptomyces</taxon>
        <taxon>Streptomyces violaceusniger group</taxon>
    </lineage>
</organism>
<accession>A0A061A7S3</accession>
<dbReference type="Gene3D" id="3.30.420.40">
    <property type="match status" value="2"/>
</dbReference>
<dbReference type="SUPFAM" id="SSF46689">
    <property type="entry name" value="Homeodomain-like"/>
    <property type="match status" value="1"/>
</dbReference>
<evidence type="ECO:0000313" key="2">
    <source>
        <dbReference type="EMBL" id="CDR14769.1"/>
    </source>
</evidence>
<dbReference type="Gene3D" id="1.10.10.10">
    <property type="entry name" value="Winged helix-like DNA-binding domain superfamily/Winged helix DNA-binding domain"/>
    <property type="match status" value="2"/>
</dbReference>
<dbReference type="PANTHER" id="PTHR18964">
    <property type="entry name" value="ROK (REPRESSOR, ORF, KINASE) FAMILY"/>
    <property type="match status" value="1"/>
</dbReference>
<dbReference type="InterPro" id="IPR036390">
    <property type="entry name" value="WH_DNA-bd_sf"/>
</dbReference>
<dbReference type="EMBL" id="JAGGLR010000002">
    <property type="protein sequence ID" value="MBP2059839.1"/>
    <property type="molecule type" value="Genomic_DNA"/>
</dbReference>
<dbReference type="AlphaFoldDB" id="A0A061A7S3"/>
<dbReference type="InterPro" id="IPR000600">
    <property type="entry name" value="ROK"/>
</dbReference>
<reference evidence="2" key="1">
    <citation type="submission" date="2014-05" db="EMBL/GenBank/DDBJ databases">
        <authorList>
            <person name="Horn Fabian"/>
        </authorList>
    </citation>
    <scope>NUCLEOTIDE SEQUENCE</scope>
</reference>
<keyword evidence="3" id="KW-0808">Transferase</keyword>
<sequence>MTPPYQEADATGLPEEDRGLLKRWVAEGGPRAIRAAVVLLAAQGLRNAEIARRLDVSRQTVGHWRQRFDASGMAGLRERPRPGRPAIIDEAEVITRTVLAPDGGGASRAVARELGYSHTAVAAIRRRWRVTPGNATVPVVPTRPPLPEAEVWVLGLYLDTHRALLLVGTRPAVHERRRGGSPGADVIAAVDAAVEAALKVPPSPAPDPPRGQGMLAGYLGEARRRHPGASLHAISLWDTGKGGPPPERRAGVVHHALPARTTWRTFLRAMVGLDCTRHPESSHRVYLDLAAALRAYADRPGADRERPPVRWLREPIATHFAGASRAGGDQRRESWGGANQIDLGSFNECVVIEAVRLAGTITRGEISHRTGLTQQSVSRICRSLLRRGILVEDDRRQATSGKPRTPVRLRGDAGHALGIHVDPEVLTAVVVDLDGTIVRSRTEPVAQTASPDQLVDHVARLGRGVLDAAGGAVRPGGFLGIGVATPGPVDVASGTVLDPPLLSVWRDVPLLYMLKDRFRCPIVMEKDSSAAAVGERWIGRNRRARDFVYLYLGTGVGAGLFLNGDIHRGVSANAGEFGQLCAVALERVGADGRPEILPECNPPVSVPGTAARLGMALGPRAAHDPRAAHRVVSAAAGAGDPVAGKAVRHVAGAIGRGALSLVDLLDIDLIVLGGPFFTDGVADLYTDEISRIVNDFPTARRLRRVDVERSVLSREAAAVGAASTIFHATFTPRLAGRPAPTRR</sequence>
<dbReference type="Proteomes" id="UP000756710">
    <property type="component" value="Unassembled WGS sequence"/>
</dbReference>
<dbReference type="HOGENOM" id="CLU_372111_0_0_11"/>
<gene>
    <name evidence="3" type="ORF">J2Z30_000837</name>
    <name evidence="2" type="ORF">SIRAN8455</name>
</gene>
<dbReference type="EMBL" id="LK022848">
    <property type="protein sequence ID" value="CDR14769.1"/>
    <property type="molecule type" value="Genomic_DNA"/>
</dbReference>
<dbReference type="GO" id="GO:0016301">
    <property type="term" value="F:kinase activity"/>
    <property type="evidence" value="ECO:0007669"/>
    <property type="project" value="UniProtKB-KW"/>
</dbReference>
<evidence type="ECO:0000313" key="4">
    <source>
        <dbReference type="Proteomes" id="UP000756710"/>
    </source>
</evidence>
<dbReference type="Pfam" id="PF13551">
    <property type="entry name" value="HTH_29"/>
    <property type="match status" value="1"/>
</dbReference>
<dbReference type="InterPro" id="IPR009057">
    <property type="entry name" value="Homeodomain-like_sf"/>
</dbReference>